<sequence length="387" mass="43716">MWAVQGWSGRENFDVSNPQYETIASSHFNSPSTNAAFRANPIEHSDFQSPLGCNDILLLAQDQQGSQYLQEKLFSGDSRITSKMFQAVYGFPFQLMCHKYGRFVFGMFLQSCSDDQLTLITMKITSHDQEFLDAATGRYGSSSIKKMIGLLAESPMISYVMSILNRLFKLMMTDKFGSSIILQCLESRHRRENVLIYQAALEHCLTLACHEQGCIHLNNFIDEMGGSRRRQLLHLICMNAPNLSADSFGNFVVQHVLKLENPDLIKKISSVMTGHYIGLSTKKGGSFVVQKCLKYEGMLHNIVEEFLNSNRIFQVANDRYGNYVIQTALEETMRVGRFDLHSRLVMKLQPHCAVLRFGYGKNIYNLITGQTDLISGSSASVYCGETH</sequence>
<reference evidence="1 2" key="1">
    <citation type="journal article" date="2023" name="Science">
        <title>Complex scaffold remodeling in plant triterpene biosynthesis.</title>
        <authorList>
            <person name="De La Pena R."/>
            <person name="Hodgson H."/>
            <person name="Liu J.C."/>
            <person name="Stephenson M.J."/>
            <person name="Martin A.C."/>
            <person name="Owen C."/>
            <person name="Harkess A."/>
            <person name="Leebens-Mack J."/>
            <person name="Jimenez L.E."/>
            <person name="Osbourn A."/>
            <person name="Sattely E.S."/>
        </authorList>
    </citation>
    <scope>NUCLEOTIDE SEQUENCE [LARGE SCALE GENOMIC DNA]</scope>
    <source>
        <strain evidence="2">cv. JPN11</strain>
        <tissue evidence="1">Leaf</tissue>
    </source>
</reference>
<evidence type="ECO:0000313" key="1">
    <source>
        <dbReference type="EMBL" id="KAJ4723740.1"/>
    </source>
</evidence>
<accession>A0ACC1YJ80</accession>
<organism evidence="1 2">
    <name type="scientific">Melia azedarach</name>
    <name type="common">Chinaberry tree</name>
    <dbReference type="NCBI Taxonomy" id="155640"/>
    <lineage>
        <taxon>Eukaryota</taxon>
        <taxon>Viridiplantae</taxon>
        <taxon>Streptophyta</taxon>
        <taxon>Embryophyta</taxon>
        <taxon>Tracheophyta</taxon>
        <taxon>Spermatophyta</taxon>
        <taxon>Magnoliopsida</taxon>
        <taxon>eudicotyledons</taxon>
        <taxon>Gunneridae</taxon>
        <taxon>Pentapetalae</taxon>
        <taxon>rosids</taxon>
        <taxon>malvids</taxon>
        <taxon>Sapindales</taxon>
        <taxon>Meliaceae</taxon>
        <taxon>Melia</taxon>
    </lineage>
</organism>
<name>A0ACC1YJ80_MELAZ</name>
<gene>
    <name evidence="1" type="ORF">OWV82_007073</name>
</gene>
<proteinExistence type="predicted"/>
<dbReference type="Proteomes" id="UP001164539">
    <property type="component" value="Chromosome 3"/>
</dbReference>
<comment type="caution">
    <text evidence="1">The sequence shown here is derived from an EMBL/GenBank/DDBJ whole genome shotgun (WGS) entry which is preliminary data.</text>
</comment>
<evidence type="ECO:0000313" key="2">
    <source>
        <dbReference type="Proteomes" id="UP001164539"/>
    </source>
</evidence>
<protein>
    <submittedName>
        <fullName evidence="1">Pumilio-12-like protein</fullName>
    </submittedName>
</protein>
<keyword evidence="2" id="KW-1185">Reference proteome</keyword>
<dbReference type="EMBL" id="CM051396">
    <property type="protein sequence ID" value="KAJ4723740.1"/>
    <property type="molecule type" value="Genomic_DNA"/>
</dbReference>